<dbReference type="GO" id="GO:0016706">
    <property type="term" value="F:2-oxoglutarate-dependent dioxygenase activity"/>
    <property type="evidence" value="ECO:0007669"/>
    <property type="project" value="UniProtKB-ARBA"/>
</dbReference>
<reference evidence="6 7" key="1">
    <citation type="submission" date="2019-02" db="EMBL/GenBank/DDBJ databases">
        <title>Pseudomonas spp from wheat grain.</title>
        <authorList>
            <person name="Cho G.-S."/>
            <person name="Franz C.M.A.P."/>
        </authorList>
    </citation>
    <scope>NUCLEOTIDE SEQUENCE [LARGE SCALE GENOMIC DNA]</scope>
    <source>
        <strain evidence="6 7">133NRW</strain>
    </source>
</reference>
<dbReference type="InterPro" id="IPR006162">
    <property type="entry name" value="Ppantetheine_attach_site"/>
</dbReference>
<dbReference type="PANTHER" id="PTHR45527">
    <property type="entry name" value="NONRIBOSOMAL PEPTIDE SYNTHETASE"/>
    <property type="match status" value="1"/>
</dbReference>
<dbReference type="InterPro" id="IPR001242">
    <property type="entry name" value="Condensation_dom"/>
</dbReference>
<dbReference type="GO" id="GO:0009239">
    <property type="term" value="P:enterobactin biosynthetic process"/>
    <property type="evidence" value="ECO:0007669"/>
    <property type="project" value="TreeGrafter"/>
</dbReference>
<dbReference type="Gene3D" id="3.40.50.980">
    <property type="match status" value="2"/>
</dbReference>
<dbReference type="Pfam" id="PF13193">
    <property type="entry name" value="AMP-binding_C"/>
    <property type="match status" value="1"/>
</dbReference>
<dbReference type="PROSITE" id="PS00455">
    <property type="entry name" value="AMP_BINDING"/>
    <property type="match status" value="1"/>
</dbReference>
<dbReference type="Pfam" id="PF00668">
    <property type="entry name" value="Condensation"/>
    <property type="match status" value="3"/>
</dbReference>
<keyword evidence="4" id="KW-0560">Oxidoreductase</keyword>
<evidence type="ECO:0000259" key="5">
    <source>
        <dbReference type="PROSITE" id="PS50075"/>
    </source>
</evidence>
<dbReference type="Gene3D" id="3.40.50.12780">
    <property type="entry name" value="N-terminal domain of ligase-like"/>
    <property type="match status" value="1"/>
</dbReference>
<dbReference type="FunFam" id="3.40.50.980:FF:000001">
    <property type="entry name" value="Non-ribosomal peptide synthetase"/>
    <property type="match status" value="1"/>
</dbReference>
<dbReference type="GO" id="GO:0043041">
    <property type="term" value="P:amino acid activation for nonribosomal peptide biosynthetic process"/>
    <property type="evidence" value="ECO:0007669"/>
    <property type="project" value="TreeGrafter"/>
</dbReference>
<dbReference type="SUPFAM" id="SSF47336">
    <property type="entry name" value="ACP-like"/>
    <property type="match status" value="3"/>
</dbReference>
<evidence type="ECO:0000256" key="4">
    <source>
        <dbReference type="ARBA" id="ARBA00023002"/>
    </source>
</evidence>
<dbReference type="EMBL" id="SGFE01000020">
    <property type="protein sequence ID" value="RZI31680.1"/>
    <property type="molecule type" value="Genomic_DNA"/>
</dbReference>
<evidence type="ECO:0000256" key="2">
    <source>
        <dbReference type="ARBA" id="ARBA00022450"/>
    </source>
</evidence>
<dbReference type="InterPro" id="IPR036736">
    <property type="entry name" value="ACP-like_sf"/>
</dbReference>
<dbReference type="InterPro" id="IPR000873">
    <property type="entry name" value="AMP-dep_synth/lig_dom"/>
</dbReference>
<dbReference type="Gene3D" id="2.30.38.10">
    <property type="entry name" value="Luciferase, Domain 3"/>
    <property type="match status" value="1"/>
</dbReference>
<evidence type="ECO:0000256" key="1">
    <source>
        <dbReference type="ARBA" id="ARBA00001957"/>
    </source>
</evidence>
<dbReference type="CDD" id="cd05930">
    <property type="entry name" value="A_NRPS"/>
    <property type="match status" value="2"/>
</dbReference>
<dbReference type="GO" id="GO:0005829">
    <property type="term" value="C:cytosol"/>
    <property type="evidence" value="ECO:0007669"/>
    <property type="project" value="TreeGrafter"/>
</dbReference>
<dbReference type="InterPro" id="IPR045851">
    <property type="entry name" value="AMP-bd_C_sf"/>
</dbReference>
<dbReference type="Pfam" id="PF00550">
    <property type="entry name" value="PP-binding"/>
    <property type="match status" value="3"/>
</dbReference>
<feature type="domain" description="Carrier" evidence="5">
    <location>
        <begin position="1007"/>
        <end position="1081"/>
    </location>
</feature>
<dbReference type="FunFam" id="2.30.38.10:FF:000001">
    <property type="entry name" value="Non-ribosomal peptide synthetase PvdI"/>
    <property type="match status" value="1"/>
</dbReference>
<dbReference type="Gene3D" id="3.30.559.30">
    <property type="entry name" value="Nonribosomal peptide synthetase, condensation domain"/>
    <property type="match status" value="3"/>
</dbReference>
<dbReference type="PANTHER" id="PTHR45527:SF1">
    <property type="entry name" value="FATTY ACID SYNTHASE"/>
    <property type="match status" value="1"/>
</dbReference>
<dbReference type="InterPro" id="IPR020845">
    <property type="entry name" value="AMP-binding_CS"/>
</dbReference>
<dbReference type="Pfam" id="PF00501">
    <property type="entry name" value="AMP-binding"/>
    <property type="match status" value="2"/>
</dbReference>
<dbReference type="GO" id="GO:0009366">
    <property type="term" value="C:enterobactin synthetase complex"/>
    <property type="evidence" value="ECO:0007669"/>
    <property type="project" value="TreeGrafter"/>
</dbReference>
<comment type="cofactor">
    <cofactor evidence="1">
        <name>pantetheine 4'-phosphate</name>
        <dbReference type="ChEBI" id="CHEBI:47942"/>
    </cofactor>
</comment>
<dbReference type="SUPFAM" id="SSF51197">
    <property type="entry name" value="Clavaminate synthase-like"/>
    <property type="match status" value="1"/>
</dbReference>
<accession>A0A4V2DXT5</accession>
<organism evidence="6 7">
    <name type="scientific">Pseudomonas orientalis</name>
    <dbReference type="NCBI Taxonomy" id="76758"/>
    <lineage>
        <taxon>Bacteria</taxon>
        <taxon>Pseudomonadati</taxon>
        <taxon>Pseudomonadota</taxon>
        <taxon>Gammaproteobacteria</taxon>
        <taxon>Pseudomonadales</taxon>
        <taxon>Pseudomonadaceae</taxon>
        <taxon>Pseudomonas</taxon>
    </lineage>
</organism>
<dbReference type="FunFam" id="1.10.1200.10:FF:000005">
    <property type="entry name" value="Nonribosomal peptide synthetase 1"/>
    <property type="match status" value="2"/>
</dbReference>
<dbReference type="InterPro" id="IPR003819">
    <property type="entry name" value="TauD/TfdA-like"/>
</dbReference>
<dbReference type="InterPro" id="IPR009081">
    <property type="entry name" value="PP-bd_ACP"/>
</dbReference>
<dbReference type="NCBIfam" id="TIGR01733">
    <property type="entry name" value="AA-adenyl-dom"/>
    <property type="match status" value="2"/>
</dbReference>
<dbReference type="InterPro" id="IPR042098">
    <property type="entry name" value="TauD-like_sf"/>
</dbReference>
<dbReference type="Gene3D" id="3.30.559.10">
    <property type="entry name" value="Chloramphenicol acetyltransferase-like domain"/>
    <property type="match status" value="3"/>
</dbReference>
<sequence>MNVTNQQAFIEIAQRLASLPADKKQMFRQRLAEKGIDSWRLPIVPVAGGEGAAVPLAHAQLRFLSAEALSSRALYNLCSVLRFDGRLDLACLQQAMQQLVERHTILRTRYVADAGGHLQAHCEPWTAGLPAVEPLPREALADPQQWCADEYARQLAEPFDLSREVPWRWRAFSDAEQGSTWLFFTIHHVAYDAWSAQQLTRELAEGYRASSLGVPAQLPPLDIQYADYAAWEHEWLTSDACRQQLDYWCSQLADAPGALALPCDHPRPPANQRRHSGAVRVRELPADLSAQVDKAIREQGVTLYIFGLTAFACLLARYSGERDLCLGTSVAQRDRPELAPLIGPLLNTLVIRQRLEDDPDFRSALLRTRDSVAAAFDQQTLPYEKILEALDRPRSSPLFQAMFVQVELPESRTLSLPGVTVEVLDPPQRHARFDLTLRLLRCADQRLRCELEYSDELFEAATTDQLLDDLQAILQEASVNPGQRLSALRLASPGSELHGPVLGASPEPLDRQVQQWAARTPQAPALCDTRQLLAYGDLANAVQALALRLAEQHVGPGQVVALCMPRSAEQVLAMLACWQRGATCLFLDPAQPVQRLQQLLESSAASLLLTLAEAPALNGAVARLQLSAADLAGPAPCQPVPSLSQPEQAAYLIYTSGSTGQPKGVLVSHANLAHYAAAVSQRLQASAGSRWATLATVAADLGLTCVFAALHSGDPLILPEAALAFDPPGWADFLAQHPVDCLKIAPSHLRGLLALDDARRVLPRQLLILGGEGFDAALFARIRELAPQLRVFNHYGPSETTIGVVCGEVTEAGQGAYLPLGQPLAGAELRIVDAAGQPVPRGVAGELLIGGPQVALGYLGQPHVTAAAFIDDAGQRFYRSGDRVRLDHHGRLAFLGRQDDQVKIRGFRVEPGEVSAWLSRQSRVREAAVLAREIQGRMQLVAYLAPRLTPDELSAIQAHARAQLPEPLQPAYWSSLDALPLTANGKLDRRALPEPETDGAVDAGGQAPQGVSEQLLARLWCQVLGCAAVTRQDDFFALGGDSILSLQLIGLAAREGLRLQPRDVLEQPTLAAMAASADCRAQPRLASILAAFRELLGQPQLGLDDDFFAAGGDSILSLQLIARLRQADLRLMPRQLLENPTPRQLAAALEPAPATRSEPTEMSPALASAVARLSHAQERLWFMQQLEPDTTAYNVTQLLALQGELHVPRLRSACLSLIERHEALRCRFFEDNGQVRQRLVEAPEASFALHDLRASPADAREAAIALAAQRVFDLAQGPLVAIDLFQFAEDDYRLLFNAHHIAVDGWSMGLLVQDLAALYEGRQPVPGTGLLQVIEAQRQALEGDAGQVLLDYWQQRLQGLSDEPLALSESPRPAVQAYAGAREQFPLPGELTSAIAARAKQLGVTPFVLYFAAQQLLLWKHAGRRDFAIGLPVSGREAADSQALVGLFVNTLAYRVQLDGLESLEHFLRRLGQRLADDRAHEQLPFERLLDVLQVERSLDRTPLFQAMFNYQVDHLGERNLQLPGVTVAPLALPQGAISAKFDLTFNVFSQGRGDEASSQLIVEYATALFDPARIQCLVDDYLGVLASLAHLDLQQPLLTLPLRSVQRLHSAGDAAELNVEADFVTRFEVQAALHPERTAVFCRDRQLSYGQLQAQANQLAHWLLAQGVTAESTIAFCLPRDERLLVCLLGIQKAGAQYLPLDPSHPPARQAAIVQRARPHLLLCDLQDEHLPATLRCQLWQDLALQAQPTDAPALPRHLQQLAYTLYTSGSTGQPKGVQISRGNFANFLLAMERALPLDGVQRYLALTTVTFDISGLELCLPLVRGGSVVLADDEQRQDPLLLAQLIRERAVELIQATPATWAMLLQGDRQVLAGRVALAGGEALAAEMASELKPLVGCLINVYGPTETSVWSTYTSVEALHQPVVPIGRPLLNTRCHVLDEFLCEVPPGRAGELYIAGLGLARGYAGQPALSAERFIADPFGGAGGRLYRTGDVARWQADGQLYYLGRSDDQIKLRGFRIELGEIEAALLGHPGVAQAVVAVQGEHLAAFWVASLAGEPSADELREHLQARLPVYMLPTHLQALPALPLNSNGKVDRQQLPQLRNQQQAAAGSAQRPMSASEALLSEIWGQVLQLEQVPLDGHFFQLGGHSLMAAQVRSRLREQGFEVPLRWLFETPSLTELAARVETQATAIDPAGLSIARVDQHIDQPLSPAQQRVWLMQQLQPSDSSFNMSSNVRLRGALDTQALQRALQRVIRRHAILRTTYHQQQGEARQRIQADSALTLQLATLSQAQWAQAEHEMATRPFDLSVEAPLRAVLYRLGEQEHVLQLVLHHIASDGWSGSVLIGELVEGYEAYSQGRLPVERELAIQYVDYAAWQVSAALRARQRQGQQFWQRTLAGVPSQVPLPFDFPRGERDSGGGAALDFQLPAATLARLEALQRDSGLSLFMLLLTVYAAVLQRETQGRDLVIGTDVANREHPATEALIGFFVNLLALRIRLQPELSFREQAVLVRDVCLDAFAWQDTPFEQVVECLDLPRVANQHPLLQTLFVLDNTPRQPRRLGNLEVTPLSREQQHSKFDMALFAAADGDALSLRWVYRTSLFRPATIERLRDSFLALLDAALGAPDSPIDALPLPSKGAAAMSTTTDNPLQRKMSKLGKLRQNGPAAAATPIETRPLRAGSSFPLLVQLRERELAPAVWAETHREQVEVWLREHGGILFRGFDLPTPADFEQFCQALCPQLYGEYGDLPKKEGGNKIYKSTPYPKDRMIMFHNESAHQHRWPRRQWFYCETPATSGGATPIVDSREVYRELPAWLQVKLRRKQLMYVRNFSASLDVSWQHFFQTEERAEAERICHEGGIEFEWRGANQLHTRQVCPAVILHPLTGDASFFNQIQLYHPAFLDADIREQFLKGRDSVMPRQVFYGDGSELEEAAIEAINAAYERCAVRFDWQRGDVVMLDNMLAAHARDPFEGERRIVVAMGDIYRRDQVAAAPATAEENALEMTP</sequence>
<protein>
    <submittedName>
        <fullName evidence="6">Amino acid adenylation domain-containing protein</fullName>
    </submittedName>
</protein>
<dbReference type="GO" id="GO:0031177">
    <property type="term" value="F:phosphopantetheine binding"/>
    <property type="evidence" value="ECO:0007669"/>
    <property type="project" value="InterPro"/>
</dbReference>
<feature type="domain" description="Carrier" evidence="5">
    <location>
        <begin position="1079"/>
        <end position="1153"/>
    </location>
</feature>
<dbReference type="SUPFAM" id="SSF52777">
    <property type="entry name" value="CoA-dependent acyltransferases"/>
    <property type="match status" value="6"/>
</dbReference>
<dbReference type="InterPro" id="IPR020806">
    <property type="entry name" value="PKS_PP-bd"/>
</dbReference>
<dbReference type="InterPro" id="IPR042099">
    <property type="entry name" value="ANL_N_sf"/>
</dbReference>
<name>A0A4V2DXT5_9PSED</name>
<dbReference type="Gene3D" id="3.30.300.30">
    <property type="match status" value="2"/>
</dbReference>
<evidence type="ECO:0000313" key="7">
    <source>
        <dbReference type="Proteomes" id="UP000293369"/>
    </source>
</evidence>
<evidence type="ECO:0000313" key="6">
    <source>
        <dbReference type="EMBL" id="RZI31680.1"/>
    </source>
</evidence>
<evidence type="ECO:0000256" key="3">
    <source>
        <dbReference type="ARBA" id="ARBA00022553"/>
    </source>
</evidence>
<dbReference type="PROSITE" id="PS50075">
    <property type="entry name" value="CARRIER"/>
    <property type="match status" value="3"/>
</dbReference>
<dbReference type="FunFam" id="3.40.50.12780:FF:000012">
    <property type="entry name" value="Non-ribosomal peptide synthetase"/>
    <property type="match status" value="1"/>
</dbReference>
<keyword evidence="2" id="KW-0596">Phosphopantetheine</keyword>
<dbReference type="PROSITE" id="PS00012">
    <property type="entry name" value="PHOSPHOPANTETHEINE"/>
    <property type="match status" value="3"/>
</dbReference>
<keyword evidence="3" id="KW-0597">Phosphoprotein</keyword>
<dbReference type="SUPFAM" id="SSF56801">
    <property type="entry name" value="Acetyl-CoA synthetase-like"/>
    <property type="match status" value="2"/>
</dbReference>
<dbReference type="GO" id="GO:0047527">
    <property type="term" value="F:2,3-dihydroxybenzoate-serine ligase activity"/>
    <property type="evidence" value="ECO:0007669"/>
    <property type="project" value="TreeGrafter"/>
</dbReference>
<dbReference type="InterPro" id="IPR023213">
    <property type="entry name" value="CAT-like_dom_sf"/>
</dbReference>
<dbReference type="Pfam" id="PF02668">
    <property type="entry name" value="TauD"/>
    <property type="match status" value="1"/>
</dbReference>
<dbReference type="Proteomes" id="UP000293369">
    <property type="component" value="Unassembled WGS sequence"/>
</dbReference>
<dbReference type="Gene3D" id="3.60.130.10">
    <property type="entry name" value="Clavaminate synthase-like"/>
    <property type="match status" value="1"/>
</dbReference>
<feature type="domain" description="Carrier" evidence="5">
    <location>
        <begin position="2118"/>
        <end position="2192"/>
    </location>
</feature>
<dbReference type="InterPro" id="IPR025110">
    <property type="entry name" value="AMP-bd_C"/>
</dbReference>
<gene>
    <name evidence="6" type="ORF">EUX57_11615</name>
</gene>
<dbReference type="InterPro" id="IPR010071">
    <property type="entry name" value="AA_adenyl_dom"/>
</dbReference>
<dbReference type="RefSeq" id="WP_130138462.1">
    <property type="nucleotide sequence ID" value="NZ_SGFE01000020.1"/>
</dbReference>
<proteinExistence type="predicted"/>
<dbReference type="SMART" id="SM00823">
    <property type="entry name" value="PKS_PP"/>
    <property type="match status" value="3"/>
</dbReference>
<dbReference type="CDD" id="cd19531">
    <property type="entry name" value="LCL_NRPS-like"/>
    <property type="match status" value="3"/>
</dbReference>
<dbReference type="Gene3D" id="1.10.1200.10">
    <property type="entry name" value="ACP-like"/>
    <property type="match status" value="3"/>
</dbReference>
<comment type="caution">
    <text evidence="6">The sequence shown here is derived from an EMBL/GenBank/DDBJ whole genome shotgun (WGS) entry which is preliminary data.</text>
</comment>